<evidence type="ECO:0000313" key="3">
    <source>
        <dbReference type="Proteomes" id="UP000070263"/>
    </source>
</evidence>
<feature type="region of interest" description="Disordered" evidence="1">
    <location>
        <begin position="24"/>
        <end position="51"/>
    </location>
</feature>
<protein>
    <submittedName>
        <fullName evidence="2">Uncharacterized protein</fullName>
    </submittedName>
</protein>
<accession>A0A133VJR5</accession>
<name>A0A133VJR5_9EURY</name>
<gene>
    <name evidence="2" type="ORF">AKJ51_03205</name>
</gene>
<dbReference type="AlphaFoldDB" id="A0A133VJR5"/>
<evidence type="ECO:0000313" key="2">
    <source>
        <dbReference type="EMBL" id="KXB06683.1"/>
    </source>
</evidence>
<dbReference type="Proteomes" id="UP000070263">
    <property type="component" value="Unassembled WGS sequence"/>
</dbReference>
<reference evidence="2 3" key="1">
    <citation type="journal article" date="2016" name="Sci. Rep.">
        <title>Metabolic traits of an uncultured archaeal lineage -MSBL1- from brine pools of the Red Sea.</title>
        <authorList>
            <person name="Mwirichia R."/>
            <person name="Alam I."/>
            <person name="Rashid M."/>
            <person name="Vinu M."/>
            <person name="Ba-Alawi W."/>
            <person name="Anthony Kamau A."/>
            <person name="Kamanda Ngugi D."/>
            <person name="Goker M."/>
            <person name="Klenk H.P."/>
            <person name="Bajic V."/>
            <person name="Stingl U."/>
        </authorList>
    </citation>
    <scope>NUCLEOTIDE SEQUENCE [LARGE SCALE GENOMIC DNA]</scope>
    <source>
        <strain evidence="2">SCGC-AAA382A20</strain>
    </source>
</reference>
<proteinExistence type="predicted"/>
<comment type="caution">
    <text evidence="2">The sequence shown here is derived from an EMBL/GenBank/DDBJ whole genome shotgun (WGS) entry which is preliminary data.</text>
</comment>
<feature type="compositionally biased region" description="Basic and acidic residues" evidence="1">
    <location>
        <begin position="28"/>
        <end position="47"/>
    </location>
</feature>
<dbReference type="EMBL" id="LHYE01000035">
    <property type="protein sequence ID" value="KXB06683.1"/>
    <property type="molecule type" value="Genomic_DNA"/>
</dbReference>
<sequence length="163" mass="18243">MNKKFLLVLVLVLPLLVSGCAQQQGARETSKENVTEEKAAGGKEKIPVHPQASEVDVPQKFKQMVPEGVTLRAYDVDASVSDLASWYEDKMSKRGWEKKEGAGYTGKKMSIIVWKKGDRGFGVSIQTKEKQFMEEYAKLFEHNISQTYSGDFTTVKSFLSPES</sequence>
<organism evidence="2 3">
    <name type="scientific">candidate division MSBL1 archaeon SCGC-AAA382A20</name>
    <dbReference type="NCBI Taxonomy" id="1698280"/>
    <lineage>
        <taxon>Archaea</taxon>
        <taxon>Methanobacteriati</taxon>
        <taxon>Methanobacteriota</taxon>
        <taxon>candidate division MSBL1</taxon>
    </lineage>
</organism>
<evidence type="ECO:0000256" key="1">
    <source>
        <dbReference type="SAM" id="MobiDB-lite"/>
    </source>
</evidence>
<dbReference type="PROSITE" id="PS51257">
    <property type="entry name" value="PROKAR_LIPOPROTEIN"/>
    <property type="match status" value="1"/>
</dbReference>
<keyword evidence="3" id="KW-1185">Reference proteome</keyword>